<keyword evidence="2" id="KW-1185">Reference proteome</keyword>
<name>A0AAD7JUG5_9AGAR</name>
<gene>
    <name evidence="1" type="ORF">B0H16DRAFT_1452181</name>
</gene>
<sequence>MYSTRHEPKLRPKDLRNSANQINTLYALVDLLKISGLKTILNTTQSLLKLVQLLNAIIGVYIRSDTGAELPPSILGQIANFTETLHKIHTFVEAQQSGGKVMKFLRQGELSALLKDCKAGLLHRLDFFQTPNVMITVREMQEQAQAHHREVLGIIETMSNSDSASSVCGKIPPEDW</sequence>
<proteinExistence type="predicted"/>
<comment type="caution">
    <text evidence="1">The sequence shown here is derived from an EMBL/GenBank/DDBJ whole genome shotgun (WGS) entry which is preliminary data.</text>
</comment>
<dbReference type="AlphaFoldDB" id="A0AAD7JUG5"/>
<reference evidence="1" key="1">
    <citation type="submission" date="2023-03" db="EMBL/GenBank/DDBJ databases">
        <title>Massive genome expansion in bonnet fungi (Mycena s.s.) driven by repeated elements and novel gene families across ecological guilds.</title>
        <authorList>
            <consortium name="Lawrence Berkeley National Laboratory"/>
            <person name="Harder C.B."/>
            <person name="Miyauchi S."/>
            <person name="Viragh M."/>
            <person name="Kuo A."/>
            <person name="Thoen E."/>
            <person name="Andreopoulos B."/>
            <person name="Lu D."/>
            <person name="Skrede I."/>
            <person name="Drula E."/>
            <person name="Henrissat B."/>
            <person name="Morin E."/>
            <person name="Kohler A."/>
            <person name="Barry K."/>
            <person name="LaButti K."/>
            <person name="Morin E."/>
            <person name="Salamov A."/>
            <person name="Lipzen A."/>
            <person name="Mereny Z."/>
            <person name="Hegedus B."/>
            <person name="Baldrian P."/>
            <person name="Stursova M."/>
            <person name="Weitz H."/>
            <person name="Taylor A."/>
            <person name="Grigoriev I.V."/>
            <person name="Nagy L.G."/>
            <person name="Martin F."/>
            <person name="Kauserud H."/>
        </authorList>
    </citation>
    <scope>NUCLEOTIDE SEQUENCE</scope>
    <source>
        <strain evidence="1">CBHHK182m</strain>
    </source>
</reference>
<organism evidence="1 2">
    <name type="scientific">Mycena metata</name>
    <dbReference type="NCBI Taxonomy" id="1033252"/>
    <lineage>
        <taxon>Eukaryota</taxon>
        <taxon>Fungi</taxon>
        <taxon>Dikarya</taxon>
        <taxon>Basidiomycota</taxon>
        <taxon>Agaricomycotina</taxon>
        <taxon>Agaricomycetes</taxon>
        <taxon>Agaricomycetidae</taxon>
        <taxon>Agaricales</taxon>
        <taxon>Marasmiineae</taxon>
        <taxon>Mycenaceae</taxon>
        <taxon>Mycena</taxon>
    </lineage>
</organism>
<evidence type="ECO:0000313" key="1">
    <source>
        <dbReference type="EMBL" id="KAJ7770775.1"/>
    </source>
</evidence>
<protein>
    <submittedName>
        <fullName evidence="1">Uncharacterized protein</fullName>
    </submittedName>
</protein>
<evidence type="ECO:0000313" key="2">
    <source>
        <dbReference type="Proteomes" id="UP001215598"/>
    </source>
</evidence>
<dbReference type="InterPro" id="IPR059179">
    <property type="entry name" value="MLKL-like_MCAfunc"/>
</dbReference>
<dbReference type="EMBL" id="JARKIB010000016">
    <property type="protein sequence ID" value="KAJ7770775.1"/>
    <property type="molecule type" value="Genomic_DNA"/>
</dbReference>
<dbReference type="CDD" id="cd21037">
    <property type="entry name" value="MLKL_NTD"/>
    <property type="match status" value="1"/>
</dbReference>
<accession>A0AAD7JUG5</accession>
<dbReference type="Proteomes" id="UP001215598">
    <property type="component" value="Unassembled WGS sequence"/>
</dbReference>